<dbReference type="SUPFAM" id="SSF51735">
    <property type="entry name" value="NAD(P)-binding Rossmann-fold domains"/>
    <property type="match status" value="1"/>
</dbReference>
<dbReference type="PANTHER" id="PTHR43245:SF52">
    <property type="entry name" value="NAD-DEPENDENT EPIMERASE_DEHYDRATASE"/>
    <property type="match status" value="1"/>
</dbReference>
<dbReference type="Proteomes" id="UP000249061">
    <property type="component" value="Unassembled WGS sequence"/>
</dbReference>
<proteinExistence type="predicted"/>
<protein>
    <submittedName>
        <fullName evidence="2">Epimerase</fullName>
    </submittedName>
</protein>
<feature type="domain" description="NAD-dependent epimerase/dehydratase" evidence="1">
    <location>
        <begin position="3"/>
        <end position="224"/>
    </location>
</feature>
<dbReference type="EMBL" id="QFQP01000007">
    <property type="protein sequence ID" value="PZR14516.1"/>
    <property type="molecule type" value="Genomic_DNA"/>
</dbReference>
<gene>
    <name evidence="2" type="ORF">DI536_10710</name>
</gene>
<dbReference type="PANTHER" id="PTHR43245">
    <property type="entry name" value="BIFUNCTIONAL POLYMYXIN RESISTANCE PROTEIN ARNA"/>
    <property type="match status" value="1"/>
</dbReference>
<dbReference type="Gene3D" id="3.40.50.720">
    <property type="entry name" value="NAD(P)-binding Rossmann-like Domain"/>
    <property type="match status" value="1"/>
</dbReference>
<sequence length="306" mass="33626">MKILIVGVGGAIARQVALLLREARHTVIGMDRRPWFEAPRDIAVHEVDIRKRAAEDVFRLERPECVVHMATVNALSAGGEERARINLGGTQAVFAHSATHGVKHVVVVGRHTYYGASADSPLYHTENEPPYGIGNFPELADLVAADLFASNMLWRDEKLTTTLLRMVYTLGPSRSGTLSSFLRGRRVPMVFGYDPLFQFLDESDAARAIVAAVEKRPRGVFNVAGPSPVPLGTIARETGRTVVPVPEIVLKSMLGRFGLPSLPRGALEHIKYPIVVDGSAFRAATGFQHQMSEVETLKRYRRISPV</sequence>
<accession>A0A2W5TPD6</accession>
<dbReference type="InterPro" id="IPR001509">
    <property type="entry name" value="Epimerase_deHydtase"/>
</dbReference>
<name>A0A2W5TPD6_9BACT</name>
<evidence type="ECO:0000313" key="3">
    <source>
        <dbReference type="Proteomes" id="UP000249061"/>
    </source>
</evidence>
<comment type="caution">
    <text evidence="2">The sequence shown here is derived from an EMBL/GenBank/DDBJ whole genome shotgun (WGS) entry which is preliminary data.</text>
</comment>
<evidence type="ECO:0000259" key="1">
    <source>
        <dbReference type="Pfam" id="PF01370"/>
    </source>
</evidence>
<reference evidence="2 3" key="1">
    <citation type="submission" date="2017-08" db="EMBL/GenBank/DDBJ databases">
        <title>Infants hospitalized years apart are colonized by the same room-sourced microbial strains.</title>
        <authorList>
            <person name="Brooks B."/>
            <person name="Olm M.R."/>
            <person name="Firek B.A."/>
            <person name="Baker R."/>
            <person name="Thomas B.C."/>
            <person name="Morowitz M.J."/>
            <person name="Banfield J.F."/>
        </authorList>
    </citation>
    <scope>NUCLEOTIDE SEQUENCE [LARGE SCALE GENOMIC DNA]</scope>
    <source>
        <strain evidence="2">S2_003_000_R2_14</strain>
    </source>
</reference>
<evidence type="ECO:0000313" key="2">
    <source>
        <dbReference type="EMBL" id="PZR14516.1"/>
    </source>
</evidence>
<dbReference type="Pfam" id="PF01370">
    <property type="entry name" value="Epimerase"/>
    <property type="match status" value="1"/>
</dbReference>
<dbReference type="AlphaFoldDB" id="A0A2W5TPD6"/>
<organism evidence="2 3">
    <name type="scientific">Archangium gephyra</name>
    <dbReference type="NCBI Taxonomy" id="48"/>
    <lineage>
        <taxon>Bacteria</taxon>
        <taxon>Pseudomonadati</taxon>
        <taxon>Myxococcota</taxon>
        <taxon>Myxococcia</taxon>
        <taxon>Myxococcales</taxon>
        <taxon>Cystobacterineae</taxon>
        <taxon>Archangiaceae</taxon>
        <taxon>Archangium</taxon>
    </lineage>
</organism>
<dbReference type="InterPro" id="IPR036291">
    <property type="entry name" value="NAD(P)-bd_dom_sf"/>
</dbReference>
<dbReference type="InterPro" id="IPR050177">
    <property type="entry name" value="Lipid_A_modif_metabolic_enz"/>
</dbReference>